<feature type="region of interest" description="Disordered" evidence="1">
    <location>
        <begin position="57"/>
        <end position="84"/>
    </location>
</feature>
<comment type="caution">
    <text evidence="3">The sequence shown here is derived from an EMBL/GenBank/DDBJ whole genome shotgun (WGS) entry which is preliminary data.</text>
</comment>
<evidence type="ECO:0000256" key="2">
    <source>
        <dbReference type="SAM" id="SignalP"/>
    </source>
</evidence>
<feature type="signal peptide" evidence="2">
    <location>
        <begin position="1"/>
        <end position="17"/>
    </location>
</feature>
<keyword evidence="2" id="KW-0732">Signal</keyword>
<feature type="compositionally biased region" description="Basic and acidic residues" evidence="1">
    <location>
        <begin position="107"/>
        <end position="120"/>
    </location>
</feature>
<organism evidence="3 4">
    <name type="scientific">Podospora didyma</name>
    <dbReference type="NCBI Taxonomy" id="330526"/>
    <lineage>
        <taxon>Eukaryota</taxon>
        <taxon>Fungi</taxon>
        <taxon>Dikarya</taxon>
        <taxon>Ascomycota</taxon>
        <taxon>Pezizomycotina</taxon>
        <taxon>Sordariomycetes</taxon>
        <taxon>Sordariomycetidae</taxon>
        <taxon>Sordariales</taxon>
        <taxon>Podosporaceae</taxon>
        <taxon>Podospora</taxon>
    </lineage>
</organism>
<dbReference type="EMBL" id="JAULSW010000011">
    <property type="protein sequence ID" value="KAK3367957.1"/>
    <property type="molecule type" value="Genomic_DNA"/>
</dbReference>
<accession>A0AAE0K1M3</accession>
<sequence length="162" mass="17580">MSLLVFHIFIAIVINQGNIVVMIVGQPGFNRNFSLRHPARHITPELVKSRHYDASFLSPRGRLHGGQDSRGRSPPVAEMPLPPKHPALPIPFQLGMKSVLAPPCPSGDKKEETNPGRHNSEYTGAQFSHSCGVVSACVEPRVQAPAGRDPRSPGSASRCHID</sequence>
<reference evidence="3" key="2">
    <citation type="submission" date="2023-06" db="EMBL/GenBank/DDBJ databases">
        <authorList>
            <consortium name="Lawrence Berkeley National Laboratory"/>
            <person name="Haridas S."/>
            <person name="Hensen N."/>
            <person name="Bonometti L."/>
            <person name="Westerberg I."/>
            <person name="Brannstrom I.O."/>
            <person name="Guillou S."/>
            <person name="Cros-Aarteil S."/>
            <person name="Calhoun S."/>
            <person name="Kuo A."/>
            <person name="Mondo S."/>
            <person name="Pangilinan J."/>
            <person name="Riley R."/>
            <person name="LaButti K."/>
            <person name="Andreopoulos B."/>
            <person name="Lipzen A."/>
            <person name="Chen C."/>
            <person name="Yanf M."/>
            <person name="Daum C."/>
            <person name="Ng V."/>
            <person name="Clum A."/>
            <person name="Steindorff A."/>
            <person name="Ohm R."/>
            <person name="Martin F."/>
            <person name="Silar P."/>
            <person name="Natvig D."/>
            <person name="Lalanne C."/>
            <person name="Gautier V."/>
            <person name="Ament-velasquez S.L."/>
            <person name="Kruys A."/>
            <person name="Hutchinson M.I."/>
            <person name="Powell A.J."/>
            <person name="Barry K."/>
            <person name="Miller A.N."/>
            <person name="Grigoriev I.V."/>
            <person name="Debuchy R."/>
            <person name="Gladieux P."/>
            <person name="Thoren M.H."/>
            <person name="Johannesson H."/>
        </authorList>
    </citation>
    <scope>NUCLEOTIDE SEQUENCE</scope>
    <source>
        <strain evidence="3">CBS 232.78</strain>
    </source>
</reference>
<dbReference type="AlphaFoldDB" id="A0AAE0K1M3"/>
<dbReference type="Proteomes" id="UP001285441">
    <property type="component" value="Unassembled WGS sequence"/>
</dbReference>
<feature type="region of interest" description="Disordered" evidence="1">
    <location>
        <begin position="99"/>
        <end position="124"/>
    </location>
</feature>
<evidence type="ECO:0000313" key="3">
    <source>
        <dbReference type="EMBL" id="KAK3367957.1"/>
    </source>
</evidence>
<name>A0AAE0K1M3_9PEZI</name>
<evidence type="ECO:0000256" key="1">
    <source>
        <dbReference type="SAM" id="MobiDB-lite"/>
    </source>
</evidence>
<feature type="region of interest" description="Disordered" evidence="1">
    <location>
        <begin position="143"/>
        <end position="162"/>
    </location>
</feature>
<proteinExistence type="predicted"/>
<gene>
    <name evidence="3" type="ORF">B0H63DRAFT_88100</name>
</gene>
<keyword evidence="4" id="KW-1185">Reference proteome</keyword>
<evidence type="ECO:0000313" key="4">
    <source>
        <dbReference type="Proteomes" id="UP001285441"/>
    </source>
</evidence>
<protein>
    <submittedName>
        <fullName evidence="3">Uncharacterized protein</fullName>
    </submittedName>
</protein>
<feature type="chain" id="PRO_5042093834" evidence="2">
    <location>
        <begin position="18"/>
        <end position="162"/>
    </location>
</feature>
<reference evidence="3" key="1">
    <citation type="journal article" date="2023" name="Mol. Phylogenet. Evol.">
        <title>Genome-scale phylogeny and comparative genomics of the fungal order Sordariales.</title>
        <authorList>
            <person name="Hensen N."/>
            <person name="Bonometti L."/>
            <person name="Westerberg I."/>
            <person name="Brannstrom I.O."/>
            <person name="Guillou S."/>
            <person name="Cros-Aarteil S."/>
            <person name="Calhoun S."/>
            <person name="Haridas S."/>
            <person name="Kuo A."/>
            <person name="Mondo S."/>
            <person name="Pangilinan J."/>
            <person name="Riley R."/>
            <person name="LaButti K."/>
            <person name="Andreopoulos B."/>
            <person name="Lipzen A."/>
            <person name="Chen C."/>
            <person name="Yan M."/>
            <person name="Daum C."/>
            <person name="Ng V."/>
            <person name="Clum A."/>
            <person name="Steindorff A."/>
            <person name="Ohm R.A."/>
            <person name="Martin F."/>
            <person name="Silar P."/>
            <person name="Natvig D.O."/>
            <person name="Lalanne C."/>
            <person name="Gautier V."/>
            <person name="Ament-Velasquez S.L."/>
            <person name="Kruys A."/>
            <person name="Hutchinson M.I."/>
            <person name="Powell A.J."/>
            <person name="Barry K."/>
            <person name="Miller A.N."/>
            <person name="Grigoriev I.V."/>
            <person name="Debuchy R."/>
            <person name="Gladieux P."/>
            <person name="Hiltunen Thoren M."/>
            <person name="Johannesson H."/>
        </authorList>
    </citation>
    <scope>NUCLEOTIDE SEQUENCE</scope>
    <source>
        <strain evidence="3">CBS 232.78</strain>
    </source>
</reference>